<dbReference type="InterPro" id="IPR044560">
    <property type="entry name" value="MOase"/>
</dbReference>
<feature type="transmembrane region" description="Helical" evidence="4">
    <location>
        <begin position="374"/>
        <end position="399"/>
    </location>
</feature>
<evidence type="ECO:0000259" key="5">
    <source>
        <dbReference type="Pfam" id="PF01494"/>
    </source>
</evidence>
<dbReference type="eggNOG" id="KOG2614">
    <property type="taxonomic scope" value="Eukaryota"/>
</dbReference>
<dbReference type="PANTHER" id="PTHR45934">
    <property type="entry name" value="FAD/NAD(P)-BINDING OXIDOREDUCTASE FAMILY PROTEIN"/>
    <property type="match status" value="1"/>
</dbReference>
<gene>
    <name evidence="6" type="ORF">TCM_017443</name>
</gene>
<feature type="domain" description="FAD-binding" evidence="5">
    <location>
        <begin position="41"/>
        <end position="335"/>
    </location>
</feature>
<dbReference type="EMBL" id="CM001882">
    <property type="protein sequence ID" value="EOY03035.1"/>
    <property type="molecule type" value="Genomic_DNA"/>
</dbReference>
<dbReference type="GO" id="GO:0004497">
    <property type="term" value="F:monooxygenase activity"/>
    <property type="evidence" value="ECO:0007669"/>
    <property type="project" value="UniProtKB-KW"/>
</dbReference>
<dbReference type="Proteomes" id="UP000026915">
    <property type="component" value="Chromosome 4"/>
</dbReference>
<sequence length="413" mass="45597">MRSCLCSVSSYCHDLVECLFFWYCKGWQCNSCSGCILGGGKGIETIVLERSENLRATGAAIIVQPNGWRALDQLGIASKLRQTAVSIQSGRYITVKDGKQKDLPVGDVGELRCLKRTDLLNALAENLPADTVRLGCKVVSITLDPSTSYPILQLQDGSVLMAKVVIGCDGVNSTIANILGLNSTRLFSTSVIRGFTNYETGHEFGSAFLVFSKDDVQLGLLPVTEKLVYWFVTRKQTSQDSKVSKSQTLIKESTVEAMKGFPIHIMEMVKDSDLDSLHLTDLRFLAPWDLLGTNLRRGTVTVAGDAMHAMAPFLAQGGSASLEDAVVLARCLSQNQTMRVDEKQAKTMMDMEAALDQYVKERKMRVFWLSLETFLIGTMLDTSTLLVKCLCIISLMVLFRDKIAHTRYDCGRL</sequence>
<evidence type="ECO:0000313" key="6">
    <source>
        <dbReference type="EMBL" id="EOY03035.1"/>
    </source>
</evidence>
<name>A0A061EDH4_THECC</name>
<evidence type="ECO:0000256" key="4">
    <source>
        <dbReference type="SAM" id="Phobius"/>
    </source>
</evidence>
<keyword evidence="4" id="KW-0812">Transmembrane</keyword>
<keyword evidence="2 6" id="KW-0503">Monooxygenase</keyword>
<evidence type="ECO:0000256" key="1">
    <source>
        <dbReference type="ARBA" id="ARBA00023002"/>
    </source>
</evidence>
<proteinExistence type="inferred from homology"/>
<dbReference type="GO" id="GO:0071949">
    <property type="term" value="F:FAD binding"/>
    <property type="evidence" value="ECO:0007669"/>
    <property type="project" value="InterPro"/>
</dbReference>
<dbReference type="Gramene" id="EOY03035">
    <property type="protein sequence ID" value="EOY03035"/>
    <property type="gene ID" value="TCM_017443"/>
</dbReference>
<dbReference type="STRING" id="3641.A0A061EDH4"/>
<dbReference type="HOGENOM" id="CLU_009665_10_2_1"/>
<dbReference type="InterPro" id="IPR002938">
    <property type="entry name" value="FAD-bd"/>
</dbReference>
<dbReference type="PANTHER" id="PTHR45934:SF27">
    <property type="entry name" value="OXIDOREDUCTASE YETM ISOFORM X1"/>
    <property type="match status" value="1"/>
</dbReference>
<dbReference type="Gene3D" id="3.50.50.60">
    <property type="entry name" value="FAD/NAD(P)-binding domain"/>
    <property type="match status" value="1"/>
</dbReference>
<reference evidence="6 7" key="1">
    <citation type="journal article" date="2013" name="Genome Biol.">
        <title>The genome sequence of the most widely cultivated cacao type and its use to identify candidate genes regulating pod color.</title>
        <authorList>
            <person name="Motamayor J.C."/>
            <person name="Mockaitis K."/>
            <person name="Schmutz J."/>
            <person name="Haiminen N."/>
            <person name="Iii D.L."/>
            <person name="Cornejo O."/>
            <person name="Findley S.D."/>
            <person name="Zheng P."/>
            <person name="Utro F."/>
            <person name="Royaert S."/>
            <person name="Saski C."/>
            <person name="Jenkins J."/>
            <person name="Podicheti R."/>
            <person name="Zhao M."/>
            <person name="Scheffler B.E."/>
            <person name="Stack J.C."/>
            <person name="Feltus F.A."/>
            <person name="Mustiga G.M."/>
            <person name="Amores F."/>
            <person name="Phillips W."/>
            <person name="Marelli J.P."/>
            <person name="May G.D."/>
            <person name="Shapiro H."/>
            <person name="Ma J."/>
            <person name="Bustamante C.D."/>
            <person name="Schnell R.J."/>
            <person name="Main D."/>
            <person name="Gilbert D."/>
            <person name="Parida L."/>
            <person name="Kuhn D.N."/>
        </authorList>
    </citation>
    <scope>NUCLEOTIDE SEQUENCE [LARGE SCALE GENOMIC DNA]</scope>
    <source>
        <strain evidence="7">cv. Matina 1-6</strain>
    </source>
</reference>
<dbReference type="PRINTS" id="PR00420">
    <property type="entry name" value="RNGMNOXGNASE"/>
</dbReference>
<keyword evidence="7" id="KW-1185">Reference proteome</keyword>
<keyword evidence="4" id="KW-1133">Transmembrane helix</keyword>
<dbReference type="FunCoup" id="A0A061EDH4">
    <property type="interactions" value="70"/>
</dbReference>
<dbReference type="Pfam" id="PF01494">
    <property type="entry name" value="FAD_binding_3"/>
    <property type="match status" value="1"/>
</dbReference>
<evidence type="ECO:0000256" key="3">
    <source>
        <dbReference type="ARBA" id="ARBA00024018"/>
    </source>
</evidence>
<accession>A0A061EDH4</accession>
<dbReference type="InParanoid" id="A0A061EDH4"/>
<keyword evidence="1" id="KW-0560">Oxidoreductase</keyword>
<evidence type="ECO:0000313" key="7">
    <source>
        <dbReference type="Proteomes" id="UP000026915"/>
    </source>
</evidence>
<organism evidence="6 7">
    <name type="scientific">Theobroma cacao</name>
    <name type="common">Cacao</name>
    <name type="synonym">Cocoa</name>
    <dbReference type="NCBI Taxonomy" id="3641"/>
    <lineage>
        <taxon>Eukaryota</taxon>
        <taxon>Viridiplantae</taxon>
        <taxon>Streptophyta</taxon>
        <taxon>Embryophyta</taxon>
        <taxon>Tracheophyta</taxon>
        <taxon>Spermatophyta</taxon>
        <taxon>Magnoliopsida</taxon>
        <taxon>eudicotyledons</taxon>
        <taxon>Gunneridae</taxon>
        <taxon>Pentapetalae</taxon>
        <taxon>rosids</taxon>
        <taxon>malvids</taxon>
        <taxon>Malvales</taxon>
        <taxon>Malvaceae</taxon>
        <taxon>Byttnerioideae</taxon>
        <taxon>Theobroma</taxon>
    </lineage>
</organism>
<protein>
    <submittedName>
        <fullName evidence="6">Monooxygenase, putative isoform 1</fullName>
    </submittedName>
</protein>
<keyword evidence="4" id="KW-0472">Membrane</keyword>
<dbReference type="AlphaFoldDB" id="A0A061EDH4"/>
<evidence type="ECO:0000256" key="2">
    <source>
        <dbReference type="ARBA" id="ARBA00023033"/>
    </source>
</evidence>
<comment type="similarity">
    <text evidence="3">Belongs to the 3-hydroxybenzoate 6-hydroxylase family.</text>
</comment>
<dbReference type="SUPFAM" id="SSF51905">
    <property type="entry name" value="FAD/NAD(P)-binding domain"/>
    <property type="match status" value="1"/>
</dbReference>
<dbReference type="InterPro" id="IPR036188">
    <property type="entry name" value="FAD/NAD-bd_sf"/>
</dbReference>
<dbReference type="OMA" id="WHFDYEG"/>